<evidence type="ECO:0000313" key="5">
    <source>
        <dbReference type="Proteomes" id="UP000254220"/>
    </source>
</evidence>
<name>A0A379XVQ2_SALER</name>
<dbReference type="Gene3D" id="1.10.530.40">
    <property type="match status" value="1"/>
</dbReference>
<evidence type="ECO:0000313" key="4">
    <source>
        <dbReference type="EMBL" id="SUI04544.1"/>
    </source>
</evidence>
<accession>A0A379XVQ2</accession>
<dbReference type="InterPro" id="IPR023347">
    <property type="entry name" value="Lysozyme_dom_sf"/>
</dbReference>
<dbReference type="InterPro" id="IPR002477">
    <property type="entry name" value="Peptidoglycan-bd-like"/>
</dbReference>
<dbReference type="CDD" id="cd16903">
    <property type="entry name" value="pesticin_lyz-like"/>
    <property type="match status" value="1"/>
</dbReference>
<dbReference type="GO" id="GO:0042742">
    <property type="term" value="P:defense response to bacterium"/>
    <property type="evidence" value="ECO:0007669"/>
    <property type="project" value="UniProtKB-KW"/>
</dbReference>
<dbReference type="Pfam" id="PF01471">
    <property type="entry name" value="PG_binding_1"/>
    <property type="match status" value="1"/>
</dbReference>
<evidence type="ECO:0000259" key="3">
    <source>
        <dbReference type="Pfam" id="PF01471"/>
    </source>
</evidence>
<dbReference type="InterPro" id="IPR036366">
    <property type="entry name" value="PGBDSf"/>
</dbReference>
<reference evidence="4 5" key="1">
    <citation type="submission" date="2018-06" db="EMBL/GenBank/DDBJ databases">
        <authorList>
            <consortium name="Pathogen Informatics"/>
            <person name="Doyle S."/>
        </authorList>
    </citation>
    <scope>NUCLEOTIDE SEQUENCE [LARGE SCALE GENOMIC DNA]</scope>
    <source>
        <strain evidence="4 5">NCTC12420</strain>
    </source>
</reference>
<dbReference type="InterPro" id="IPR036365">
    <property type="entry name" value="PGBD-like_sf"/>
</dbReference>
<dbReference type="EMBL" id="UGYB01000001">
    <property type="protein sequence ID" value="SUI04544.1"/>
    <property type="molecule type" value="Genomic_DNA"/>
</dbReference>
<sequence>MASTLRMFARGRDVIKLQQLINKSAFISKLAEDGIFGRNTYHAVKIFQRHHGLNDDGIVGPETWRKLSREPFIRNSSVSYSVSSSSLIKRGKLTYDAEGNNIPNSRYYSRVIHWPGNEGSGVTLGRGYDMGDRTESSILQDMLTAGIDADTARKISLARSYKGSAAGAFVTNNKRDIGEITEEQQIRLFNHIYPDYITRTITNYNRWTSDVAAAKHWDELDQPIQEVLIDFVYQGFTKGPRPMLAGSNNDKQELINYIRNTPGISRYEPGRHRADYLERN</sequence>
<proteinExistence type="predicted"/>
<dbReference type="GO" id="GO:0003796">
    <property type="term" value="F:lysozyme activity"/>
    <property type="evidence" value="ECO:0007669"/>
    <property type="project" value="InterPro"/>
</dbReference>
<feature type="domain" description="Peptidoglycan binding-like" evidence="3">
    <location>
        <begin position="10"/>
        <end position="67"/>
    </location>
</feature>
<organism evidence="4 5">
    <name type="scientific">Salmonella enterica subsp. indica</name>
    <dbReference type="NCBI Taxonomy" id="59207"/>
    <lineage>
        <taxon>Bacteria</taxon>
        <taxon>Pseudomonadati</taxon>
        <taxon>Pseudomonadota</taxon>
        <taxon>Gammaproteobacteria</taxon>
        <taxon>Enterobacterales</taxon>
        <taxon>Enterobacteriaceae</taxon>
        <taxon>Salmonella</taxon>
    </lineage>
</organism>
<evidence type="ECO:0000256" key="1">
    <source>
        <dbReference type="ARBA" id="ARBA00022529"/>
    </source>
</evidence>
<keyword evidence="2" id="KW-0081">Bacteriolytic enzyme</keyword>
<dbReference type="SUPFAM" id="SSF47090">
    <property type="entry name" value="PGBD-like"/>
    <property type="match status" value="1"/>
</dbReference>
<dbReference type="AlphaFoldDB" id="A0A379XVQ2"/>
<dbReference type="Gene3D" id="1.10.101.10">
    <property type="entry name" value="PGBD-like superfamily/PGBD"/>
    <property type="match status" value="1"/>
</dbReference>
<dbReference type="Proteomes" id="UP000254220">
    <property type="component" value="Unassembled WGS sequence"/>
</dbReference>
<gene>
    <name evidence="4" type="ORF">NCTC12420_04404</name>
</gene>
<evidence type="ECO:0000256" key="2">
    <source>
        <dbReference type="ARBA" id="ARBA00022638"/>
    </source>
</evidence>
<protein>
    <submittedName>
        <fullName evidence="4">Uncharacterized conserved protein</fullName>
    </submittedName>
</protein>
<dbReference type="RefSeq" id="WP_079776746.1">
    <property type="nucleotide sequence ID" value="NZ_DADWZK010000019.1"/>
</dbReference>
<dbReference type="GO" id="GO:0031640">
    <property type="term" value="P:killing of cells of another organism"/>
    <property type="evidence" value="ECO:0007669"/>
    <property type="project" value="UniProtKB-KW"/>
</dbReference>
<keyword evidence="1" id="KW-0929">Antimicrobial</keyword>